<keyword evidence="4" id="KW-0808">Transferase</keyword>
<keyword evidence="3" id="KW-0489">Methyltransferase</keyword>
<dbReference type="AlphaFoldDB" id="A0A699QBQ5"/>
<keyword evidence="7" id="KW-0418">Kinase</keyword>
<comment type="catalytic activity">
    <reaction evidence="1">
        <text>guanosine(46) in tRNA + S-adenosyl-L-methionine = N(7)-methylguanosine(46) in tRNA + S-adenosyl-L-homocysteine</text>
        <dbReference type="Rhea" id="RHEA:42708"/>
        <dbReference type="Rhea" id="RHEA-COMP:10188"/>
        <dbReference type="Rhea" id="RHEA-COMP:10189"/>
        <dbReference type="ChEBI" id="CHEBI:57856"/>
        <dbReference type="ChEBI" id="CHEBI:59789"/>
        <dbReference type="ChEBI" id="CHEBI:74269"/>
        <dbReference type="ChEBI" id="CHEBI:74480"/>
        <dbReference type="EC" id="2.1.1.33"/>
    </reaction>
</comment>
<evidence type="ECO:0000256" key="4">
    <source>
        <dbReference type="ARBA" id="ARBA00022679"/>
    </source>
</evidence>
<feature type="non-terminal residue" evidence="7">
    <location>
        <position position="89"/>
    </location>
</feature>
<dbReference type="GO" id="GO:0043527">
    <property type="term" value="C:tRNA methyltransferase complex"/>
    <property type="evidence" value="ECO:0007669"/>
    <property type="project" value="TreeGrafter"/>
</dbReference>
<keyword evidence="6" id="KW-0819">tRNA processing</keyword>
<reference evidence="7" key="1">
    <citation type="journal article" date="2019" name="Sci. Rep.">
        <title>Draft genome of Tanacetum cinerariifolium, the natural source of mosquito coil.</title>
        <authorList>
            <person name="Yamashiro T."/>
            <person name="Shiraishi A."/>
            <person name="Satake H."/>
            <person name="Nakayama K."/>
        </authorList>
    </citation>
    <scope>NUCLEOTIDE SEQUENCE</scope>
</reference>
<evidence type="ECO:0000256" key="2">
    <source>
        <dbReference type="ARBA" id="ARBA00011977"/>
    </source>
</evidence>
<dbReference type="Pfam" id="PF02390">
    <property type="entry name" value="Methyltransf_4"/>
    <property type="match status" value="1"/>
</dbReference>
<evidence type="ECO:0000313" key="7">
    <source>
        <dbReference type="EMBL" id="GFC61414.1"/>
    </source>
</evidence>
<dbReference type="PANTHER" id="PTHR23417:SF21">
    <property type="entry name" value="TRNA (GUANINE-N(7)-)-METHYLTRANSFERASE"/>
    <property type="match status" value="1"/>
</dbReference>
<dbReference type="Gene3D" id="3.40.50.150">
    <property type="entry name" value="Vaccinia Virus protein VP39"/>
    <property type="match status" value="1"/>
</dbReference>
<evidence type="ECO:0000256" key="5">
    <source>
        <dbReference type="ARBA" id="ARBA00022691"/>
    </source>
</evidence>
<dbReference type="EC" id="2.1.1.33" evidence="2"/>
<accession>A0A699QBQ5</accession>
<dbReference type="InterPro" id="IPR003358">
    <property type="entry name" value="tRNA_(Gua-N-7)_MeTrfase_Trmb"/>
</dbReference>
<keyword evidence="5" id="KW-0949">S-adenosyl-L-methionine</keyword>
<dbReference type="PROSITE" id="PS51625">
    <property type="entry name" value="SAM_MT_TRMB"/>
    <property type="match status" value="1"/>
</dbReference>
<gene>
    <name evidence="7" type="ORF">Tci_833384</name>
</gene>
<comment type="caution">
    <text evidence="7">The sequence shown here is derived from an EMBL/GenBank/DDBJ whole genome shotgun (WGS) entry which is preliminary data.</text>
</comment>
<organism evidence="7">
    <name type="scientific">Tanacetum cinerariifolium</name>
    <name type="common">Dalmatian daisy</name>
    <name type="synonym">Chrysanthemum cinerariifolium</name>
    <dbReference type="NCBI Taxonomy" id="118510"/>
    <lineage>
        <taxon>Eukaryota</taxon>
        <taxon>Viridiplantae</taxon>
        <taxon>Streptophyta</taxon>
        <taxon>Embryophyta</taxon>
        <taxon>Tracheophyta</taxon>
        <taxon>Spermatophyta</taxon>
        <taxon>Magnoliopsida</taxon>
        <taxon>eudicotyledons</taxon>
        <taxon>Gunneridae</taxon>
        <taxon>Pentapetalae</taxon>
        <taxon>asterids</taxon>
        <taxon>campanulids</taxon>
        <taxon>Asterales</taxon>
        <taxon>Asteraceae</taxon>
        <taxon>Asteroideae</taxon>
        <taxon>Anthemideae</taxon>
        <taxon>Anthemidinae</taxon>
        <taxon>Tanacetum</taxon>
    </lineage>
</organism>
<proteinExistence type="predicted"/>
<evidence type="ECO:0000256" key="1">
    <source>
        <dbReference type="ARBA" id="ARBA00000142"/>
    </source>
</evidence>
<protein>
    <recommendedName>
        <fullName evidence="2">tRNA (guanine(46)-N(7))-methyltransferase</fullName>
        <ecNumber evidence="2">2.1.1.33</ecNumber>
    </recommendedName>
</protein>
<dbReference type="EMBL" id="BKCJ010989572">
    <property type="protein sequence ID" value="GFC61414.1"/>
    <property type="molecule type" value="Genomic_DNA"/>
</dbReference>
<dbReference type="GO" id="GO:0016301">
    <property type="term" value="F:kinase activity"/>
    <property type="evidence" value="ECO:0007669"/>
    <property type="project" value="UniProtKB-KW"/>
</dbReference>
<dbReference type="PANTHER" id="PTHR23417">
    <property type="entry name" value="3-DEOXY-D-MANNO-OCTULOSONIC-ACID TRANSFERASE/TRNA GUANINE-N 7 - -METHYLTRANSFERASE"/>
    <property type="match status" value="1"/>
</dbReference>
<dbReference type="GO" id="GO:0008176">
    <property type="term" value="F:tRNA (guanine(46)-N7)-methyltransferase activity"/>
    <property type="evidence" value="ECO:0007669"/>
    <property type="project" value="UniProtKB-EC"/>
</dbReference>
<evidence type="ECO:0000256" key="6">
    <source>
        <dbReference type="ARBA" id="ARBA00022694"/>
    </source>
</evidence>
<sequence>MNFLGLEMNGKLVKRGLEAVHQSGLKNGYFIETNATSTFRSIVSSYPGKLVLASIQCPNPDFNKPEHRWKMVQRSLIEAIEDMLFSDGK</sequence>
<dbReference type="InterPro" id="IPR029063">
    <property type="entry name" value="SAM-dependent_MTases_sf"/>
</dbReference>
<name>A0A699QBQ5_TANCI</name>
<evidence type="ECO:0000256" key="3">
    <source>
        <dbReference type="ARBA" id="ARBA00022603"/>
    </source>
</evidence>